<dbReference type="Proteomes" id="UP000186364">
    <property type="component" value="Unassembled WGS sequence"/>
</dbReference>
<dbReference type="GO" id="GO:0005506">
    <property type="term" value="F:iron ion binding"/>
    <property type="evidence" value="ECO:0007669"/>
    <property type="project" value="InterPro"/>
</dbReference>
<keyword evidence="1" id="KW-0001">2Fe-2S</keyword>
<protein>
    <recommendedName>
        <fullName evidence="6">Rieske domain-containing protein</fullName>
    </recommendedName>
</protein>
<dbReference type="InterPro" id="IPR036922">
    <property type="entry name" value="Rieske_2Fe-2S_sf"/>
</dbReference>
<keyword evidence="8" id="KW-1185">Reference proteome</keyword>
<evidence type="ECO:0000256" key="5">
    <source>
        <dbReference type="ARBA" id="ARBA00023014"/>
    </source>
</evidence>
<dbReference type="Pfam" id="PF00355">
    <property type="entry name" value="Rieske"/>
    <property type="match status" value="1"/>
</dbReference>
<evidence type="ECO:0000256" key="1">
    <source>
        <dbReference type="ARBA" id="ARBA00022714"/>
    </source>
</evidence>
<accession>A0A1Q9AXV8</accession>
<comment type="caution">
    <text evidence="7">The sequence shown here is derived from an EMBL/GenBank/DDBJ whole genome shotgun (WGS) entry which is preliminary data.</text>
</comment>
<keyword evidence="3" id="KW-0560">Oxidoreductase</keyword>
<dbReference type="InterPro" id="IPR017941">
    <property type="entry name" value="Rieske_2Fe-2S"/>
</dbReference>
<evidence type="ECO:0000259" key="6">
    <source>
        <dbReference type="PROSITE" id="PS51296"/>
    </source>
</evidence>
<dbReference type="Gene3D" id="2.102.10.10">
    <property type="entry name" value="Rieske [2Fe-2S] iron-sulphur domain"/>
    <property type="match status" value="1"/>
</dbReference>
<dbReference type="OrthoDB" id="9800776at2"/>
<dbReference type="EMBL" id="MKIP01000037">
    <property type="protein sequence ID" value="OLP60259.1"/>
    <property type="molecule type" value="Genomic_DNA"/>
</dbReference>
<evidence type="ECO:0000256" key="3">
    <source>
        <dbReference type="ARBA" id="ARBA00023002"/>
    </source>
</evidence>
<evidence type="ECO:0000256" key="4">
    <source>
        <dbReference type="ARBA" id="ARBA00023004"/>
    </source>
</evidence>
<keyword evidence="2" id="KW-0479">Metal-binding</keyword>
<dbReference type="InterPro" id="IPR050584">
    <property type="entry name" value="Cholesterol_7-desaturase"/>
</dbReference>
<keyword evidence="5" id="KW-0411">Iron-sulfur</keyword>
<dbReference type="PANTHER" id="PTHR21266:SF59">
    <property type="entry name" value="BLR4922 PROTEIN"/>
    <property type="match status" value="1"/>
</dbReference>
<reference evidence="7 8" key="1">
    <citation type="submission" date="2016-09" db="EMBL/GenBank/DDBJ databases">
        <title>Rhizobium sp. nov., a novel species isolated from the rice rhizosphere.</title>
        <authorList>
            <person name="Zhao J."/>
            <person name="Zhang X."/>
        </authorList>
    </citation>
    <scope>NUCLEOTIDE SEQUENCE [LARGE SCALE GENOMIC DNA]</scope>
    <source>
        <strain evidence="7 8">1.7048</strain>
    </source>
</reference>
<dbReference type="AlphaFoldDB" id="A0A1Q9AXV8"/>
<dbReference type="GO" id="GO:0051537">
    <property type="term" value="F:2 iron, 2 sulfur cluster binding"/>
    <property type="evidence" value="ECO:0007669"/>
    <property type="project" value="UniProtKB-KW"/>
</dbReference>
<organism evidence="7 8">
    <name type="scientific">Xaviernesmea oryzae</name>
    <dbReference type="NCBI Taxonomy" id="464029"/>
    <lineage>
        <taxon>Bacteria</taxon>
        <taxon>Pseudomonadati</taxon>
        <taxon>Pseudomonadota</taxon>
        <taxon>Alphaproteobacteria</taxon>
        <taxon>Hyphomicrobiales</taxon>
        <taxon>Rhizobiaceae</taxon>
        <taxon>Rhizobium/Agrobacterium group</taxon>
        <taxon>Xaviernesmea</taxon>
    </lineage>
</organism>
<dbReference type="SUPFAM" id="SSF50022">
    <property type="entry name" value="ISP domain"/>
    <property type="match status" value="1"/>
</dbReference>
<evidence type="ECO:0000313" key="7">
    <source>
        <dbReference type="EMBL" id="OLP60259.1"/>
    </source>
</evidence>
<name>A0A1Q9AXV8_9HYPH</name>
<dbReference type="InterPro" id="IPR015881">
    <property type="entry name" value="ARHD_Rieske_2Fe_2S"/>
</dbReference>
<gene>
    <name evidence="7" type="ORF">BJF93_14955</name>
</gene>
<evidence type="ECO:0000256" key="2">
    <source>
        <dbReference type="ARBA" id="ARBA00022723"/>
    </source>
</evidence>
<dbReference type="PANTHER" id="PTHR21266">
    <property type="entry name" value="IRON-SULFUR DOMAIN CONTAINING PROTEIN"/>
    <property type="match status" value="1"/>
</dbReference>
<evidence type="ECO:0000313" key="8">
    <source>
        <dbReference type="Proteomes" id="UP000186364"/>
    </source>
</evidence>
<dbReference type="RefSeq" id="WP_075627276.1">
    <property type="nucleotide sequence ID" value="NZ_FOAM01000001.1"/>
</dbReference>
<dbReference type="PROSITE" id="PS51296">
    <property type="entry name" value="RIESKE"/>
    <property type="match status" value="1"/>
</dbReference>
<dbReference type="GO" id="GO:0016491">
    <property type="term" value="F:oxidoreductase activity"/>
    <property type="evidence" value="ECO:0007669"/>
    <property type="project" value="UniProtKB-KW"/>
</dbReference>
<sequence>MSRLATQWLPVALSADIEPSTSAGLHVEGHELVVWRDASGNAHVWEDRCPHRGMRLSFGFVRGDHIACLYHGWQYDAAGQCRHIPAHPQLDVPQTIRVPRLAAREAAGLIWATEQDSLTFPPAAETVAAEPVQTLAINTPVDRLADALSKAGWVGDGTFGRLDVEGLRLIVGLHPANDGKALMHVLVEAGMAGPRARIEAARFAQALRDRIEAGVAIPGEAA</sequence>
<proteinExistence type="predicted"/>
<dbReference type="CDD" id="cd03469">
    <property type="entry name" value="Rieske_RO_Alpha_N"/>
    <property type="match status" value="1"/>
</dbReference>
<feature type="domain" description="Rieske" evidence="6">
    <location>
        <begin position="9"/>
        <end position="112"/>
    </location>
</feature>
<keyword evidence="4" id="KW-0408">Iron</keyword>
<dbReference type="PROSITE" id="PS00570">
    <property type="entry name" value="RING_HYDROXYL_ALPHA"/>
    <property type="match status" value="1"/>
</dbReference>